<reference evidence="2" key="1">
    <citation type="submission" date="2023-10" db="EMBL/GenBank/DDBJ databases">
        <authorList>
            <person name="Chen Y."/>
            <person name="Shah S."/>
            <person name="Dougan E. K."/>
            <person name="Thang M."/>
            <person name="Chan C."/>
        </authorList>
    </citation>
    <scope>NUCLEOTIDE SEQUENCE [LARGE SCALE GENOMIC DNA]</scope>
</reference>
<accession>A0ABN9XMD3</accession>
<evidence type="ECO:0000313" key="3">
    <source>
        <dbReference type="Proteomes" id="UP001189429"/>
    </source>
</evidence>
<dbReference type="EMBL" id="CAUYUJ010020851">
    <property type="protein sequence ID" value="CAK0900918.1"/>
    <property type="molecule type" value="Genomic_DNA"/>
</dbReference>
<name>A0ABN9XMD3_9DINO</name>
<comment type="caution">
    <text evidence="2">The sequence shown here is derived from an EMBL/GenBank/DDBJ whole genome shotgun (WGS) entry which is preliminary data.</text>
</comment>
<feature type="non-terminal residue" evidence="2">
    <location>
        <position position="838"/>
    </location>
</feature>
<proteinExistence type="predicted"/>
<gene>
    <name evidence="2" type="ORF">PCOR1329_LOCUS78058</name>
</gene>
<feature type="region of interest" description="Disordered" evidence="1">
    <location>
        <begin position="231"/>
        <end position="302"/>
    </location>
</feature>
<evidence type="ECO:0000256" key="1">
    <source>
        <dbReference type="SAM" id="MobiDB-lite"/>
    </source>
</evidence>
<sequence>MEVPCQRSDGSDAPGRRRRGAGAAAQAGAVVWLDMEEAAGGPACGGRPVRLFEPDATFQVAYPEGSSRLRPLWAALAALWLLLSLAVLSWQTSPGSWLVTKLVLADGTPRLSSAPPPGASAGASGASLLAPGRGGGAELAASATPEVARPEAFSCFTAWPLASASALWAEYCLKEGPKAWVMPVNCSYVWFQYGGASLAQLQLAALTRCAERSGRPCALFDSNGAGCWPGSGGPLAQTRAEGPPSAGRGPAASLPRSGSPQSALPGAGQTAVEAESAGGSPEPLLAEPRGGPAPGSPSIPPDFSRVGLEPVRIIVDTNVAFQQFGLQHYRALESLLVQYPAAKIELLRISTSASNRGYQHGDSLPNNILQKYGRMGYKILVRLLNGRSKPAVLSLAPSTPGNAWWSLYGTKLATAEPPQAYQRLPSPEVADRTARLALRLILLRQSIMQTGFAIVSDLTVALTKRTPPGFWMVDPRPNAAPAEQAVLQVGSGARRPGSEAARQDLADLLVPSPALMAAGKAQRKAVECALRQFDAAAETGRRTPEAHALHACLKIASLESAVGLGIAADKAGDGVLEPIRQMVRSGAPDSGFVKRWLSSSSTKPLSNPWDNPFALGSKDILIPGVEVQTGQNGSMPMTGNVSSQKSCPALMIPGYMKAGSTAFYEMLVQHPMVLSQQKGPHGFSEGELYHQYSKSDRYLWTPMIEHGEPFLWFDVGLYYGEKNEGKVLADLQHDCVRTPKVLWLLREPISMLISTFRFMGGRGLRRVFNQFQDYVDYVQLSPSNHRVGGYSSPRALTACPQQFRIAWSAGAGLSTGPKEFTTALWEVKCVPKATANYA</sequence>
<evidence type="ECO:0008006" key="4">
    <source>
        <dbReference type="Google" id="ProtNLM"/>
    </source>
</evidence>
<evidence type="ECO:0000313" key="2">
    <source>
        <dbReference type="EMBL" id="CAK0900918.1"/>
    </source>
</evidence>
<protein>
    <recommendedName>
        <fullName evidence="4">Protein xylosyltransferase</fullName>
    </recommendedName>
</protein>
<dbReference type="InterPro" id="IPR027417">
    <property type="entry name" value="P-loop_NTPase"/>
</dbReference>
<organism evidence="2 3">
    <name type="scientific">Prorocentrum cordatum</name>
    <dbReference type="NCBI Taxonomy" id="2364126"/>
    <lineage>
        <taxon>Eukaryota</taxon>
        <taxon>Sar</taxon>
        <taxon>Alveolata</taxon>
        <taxon>Dinophyceae</taxon>
        <taxon>Prorocentrales</taxon>
        <taxon>Prorocentraceae</taxon>
        <taxon>Prorocentrum</taxon>
    </lineage>
</organism>
<dbReference type="Proteomes" id="UP001189429">
    <property type="component" value="Unassembled WGS sequence"/>
</dbReference>
<feature type="region of interest" description="Disordered" evidence="1">
    <location>
        <begin position="1"/>
        <end position="21"/>
    </location>
</feature>
<keyword evidence="3" id="KW-1185">Reference proteome</keyword>
<dbReference type="Gene3D" id="3.40.50.300">
    <property type="entry name" value="P-loop containing nucleotide triphosphate hydrolases"/>
    <property type="match status" value="1"/>
</dbReference>
<dbReference type="SUPFAM" id="SSF52540">
    <property type="entry name" value="P-loop containing nucleoside triphosphate hydrolases"/>
    <property type="match status" value="1"/>
</dbReference>